<dbReference type="OrthoDB" id="9806869at2"/>
<keyword evidence="2" id="KW-1185">Reference proteome</keyword>
<dbReference type="NCBIfam" id="TIGR04256">
    <property type="entry name" value="GxxExxY"/>
    <property type="match status" value="1"/>
</dbReference>
<dbReference type="Pfam" id="PF13366">
    <property type="entry name" value="PDDEXK_3"/>
    <property type="match status" value="1"/>
</dbReference>
<comment type="caution">
    <text evidence="1">The sequence shown here is derived from an EMBL/GenBank/DDBJ whole genome shotgun (WGS) entry which is preliminary data.</text>
</comment>
<proteinExistence type="predicted"/>
<dbReference type="EMBL" id="QQWG01000017">
    <property type="protein sequence ID" value="RRG19691.1"/>
    <property type="molecule type" value="Genomic_DNA"/>
</dbReference>
<protein>
    <submittedName>
        <fullName evidence="1">GxxExxY protein</fullName>
    </submittedName>
</protein>
<gene>
    <name evidence="1" type="ORF">DWB61_14150</name>
</gene>
<evidence type="ECO:0000313" key="1">
    <source>
        <dbReference type="EMBL" id="RRG19691.1"/>
    </source>
</evidence>
<accession>A0A425XY34</accession>
<dbReference type="AlphaFoldDB" id="A0A425XY34"/>
<name>A0A425XY34_9BACT</name>
<organism evidence="1 2">
    <name type="scientific">Ancylomarina euxinus</name>
    <dbReference type="NCBI Taxonomy" id="2283627"/>
    <lineage>
        <taxon>Bacteria</taxon>
        <taxon>Pseudomonadati</taxon>
        <taxon>Bacteroidota</taxon>
        <taxon>Bacteroidia</taxon>
        <taxon>Marinilabiliales</taxon>
        <taxon>Marinifilaceae</taxon>
        <taxon>Ancylomarina</taxon>
    </lineage>
</organism>
<dbReference type="InterPro" id="IPR026350">
    <property type="entry name" value="GxxExxY"/>
</dbReference>
<evidence type="ECO:0000313" key="2">
    <source>
        <dbReference type="Proteomes" id="UP000285794"/>
    </source>
</evidence>
<sequence>MKSDRDNIYKQECYDIVGLCMAVHSELGPGFLEGVYQEALEIEFIKSDIDHIRECQIEINYKGIILDKRYYADFLCHNEVIVELKVVKSLDDNHMAQLMNYMKATDKKVGLLVNFGSHSLGYKRVIL</sequence>
<dbReference type="Proteomes" id="UP000285794">
    <property type="component" value="Unassembled WGS sequence"/>
</dbReference>
<reference evidence="1 2" key="1">
    <citation type="submission" date="2018-07" db="EMBL/GenBank/DDBJ databases">
        <title>Draft genome sequence of Ancylomarina sp. M1P.</title>
        <authorList>
            <person name="Yadav S."/>
            <person name="Villanueva L."/>
            <person name="Damste J.S.S."/>
        </authorList>
    </citation>
    <scope>NUCLEOTIDE SEQUENCE [LARGE SCALE GENOMIC DNA]</scope>
    <source>
        <strain evidence="1 2">M1P</strain>
    </source>
</reference>
<dbReference type="RefSeq" id="WP_125031540.1">
    <property type="nucleotide sequence ID" value="NZ_JAPXVP010000016.1"/>
</dbReference>